<dbReference type="EMBL" id="PTJD01000014">
    <property type="protein sequence ID" value="PPK92471.1"/>
    <property type="molecule type" value="Genomic_DNA"/>
</dbReference>
<dbReference type="PANTHER" id="PTHR10996:SF178">
    <property type="entry name" value="2-HYDROXYACID DEHYDROGENASE YGL185C-RELATED"/>
    <property type="match status" value="1"/>
</dbReference>
<dbReference type="GO" id="GO:0030267">
    <property type="term" value="F:glyoxylate reductase (NADPH) activity"/>
    <property type="evidence" value="ECO:0007669"/>
    <property type="project" value="TreeGrafter"/>
</dbReference>
<comment type="caution">
    <text evidence="7">The sequence shown here is derived from an EMBL/GenBank/DDBJ whole genome shotgun (WGS) entry which is preliminary data.</text>
</comment>
<dbReference type="InterPro" id="IPR006139">
    <property type="entry name" value="D-isomer_2_OHA_DH_cat_dom"/>
</dbReference>
<dbReference type="Pfam" id="PF02826">
    <property type="entry name" value="2-Hacid_dh_C"/>
    <property type="match status" value="1"/>
</dbReference>
<gene>
    <name evidence="7" type="ORF">CLV92_11472</name>
</gene>
<sequence>MGSARRPPALLVMSRDTFQTQFDAERLDRLRDHLSFPAVLWTDDLDDPALAPALAEVEILLTSWGAPRLDARRLAAMRRLRAVLHCAGSVRPVVSEEFWRRGIVVSSCADANAVPVAEFTFASIVLAGKKAQFLALDAREHRDDWSYLHAHGELSNYRRTIGVVGFSRIGRRVVRLLQQLDGVTCLVADPHADPLEVAEAGGHLVALPEMLPRVSVLSLHAPDLPTTRGMIGARELALLPDGATVVNTARGALLDTAALERECATGRLYAVLDVTSPEPLPAASPLYELRNVVITPHVAGSLGSETFRMTDVALDELGRYLVGQPLRHQVLSRDLELIA</sequence>
<dbReference type="InterPro" id="IPR036291">
    <property type="entry name" value="NAD(P)-bd_dom_sf"/>
</dbReference>
<organism evidence="7 8">
    <name type="scientific">Kineococcus xinjiangensis</name>
    <dbReference type="NCBI Taxonomy" id="512762"/>
    <lineage>
        <taxon>Bacteria</taxon>
        <taxon>Bacillati</taxon>
        <taxon>Actinomycetota</taxon>
        <taxon>Actinomycetes</taxon>
        <taxon>Kineosporiales</taxon>
        <taxon>Kineosporiaceae</taxon>
        <taxon>Kineococcus</taxon>
    </lineage>
</organism>
<dbReference type="SUPFAM" id="SSF52283">
    <property type="entry name" value="Formate/glycerate dehydrogenase catalytic domain-like"/>
    <property type="match status" value="1"/>
</dbReference>
<dbReference type="InterPro" id="IPR050223">
    <property type="entry name" value="D-isomer_2-hydroxyacid_DH"/>
</dbReference>
<dbReference type="AlphaFoldDB" id="A0A2S6IE37"/>
<reference evidence="7 8" key="1">
    <citation type="submission" date="2018-02" db="EMBL/GenBank/DDBJ databases">
        <title>Genomic Encyclopedia of Archaeal and Bacterial Type Strains, Phase II (KMG-II): from individual species to whole genera.</title>
        <authorList>
            <person name="Goeker M."/>
        </authorList>
    </citation>
    <scope>NUCLEOTIDE SEQUENCE [LARGE SCALE GENOMIC DNA]</scope>
    <source>
        <strain evidence="7 8">DSM 22857</strain>
    </source>
</reference>
<dbReference type="InterPro" id="IPR006140">
    <property type="entry name" value="D-isomer_DH_NAD-bd"/>
</dbReference>
<dbReference type="SUPFAM" id="SSF51735">
    <property type="entry name" value="NAD(P)-binding Rossmann-fold domains"/>
    <property type="match status" value="1"/>
</dbReference>
<keyword evidence="2 4" id="KW-0560">Oxidoreductase</keyword>
<evidence type="ECO:0000256" key="1">
    <source>
        <dbReference type="ARBA" id="ARBA00005854"/>
    </source>
</evidence>
<evidence type="ECO:0000256" key="3">
    <source>
        <dbReference type="ARBA" id="ARBA00023027"/>
    </source>
</evidence>
<dbReference type="PANTHER" id="PTHR10996">
    <property type="entry name" value="2-HYDROXYACID DEHYDROGENASE-RELATED"/>
    <property type="match status" value="1"/>
</dbReference>
<evidence type="ECO:0000313" key="8">
    <source>
        <dbReference type="Proteomes" id="UP000239485"/>
    </source>
</evidence>
<proteinExistence type="inferred from homology"/>
<keyword evidence="3" id="KW-0520">NAD</keyword>
<dbReference type="Proteomes" id="UP000239485">
    <property type="component" value="Unassembled WGS sequence"/>
</dbReference>
<feature type="domain" description="D-isomer specific 2-hydroxyacid dehydrogenase NAD-binding" evidence="6">
    <location>
        <begin position="135"/>
        <end position="299"/>
    </location>
</feature>
<protein>
    <submittedName>
        <fullName evidence="7">Phosphoglycerate dehydrogenase-like enzyme</fullName>
    </submittedName>
</protein>
<evidence type="ECO:0000259" key="5">
    <source>
        <dbReference type="Pfam" id="PF00389"/>
    </source>
</evidence>
<evidence type="ECO:0000259" key="6">
    <source>
        <dbReference type="Pfam" id="PF02826"/>
    </source>
</evidence>
<evidence type="ECO:0000313" key="7">
    <source>
        <dbReference type="EMBL" id="PPK92471.1"/>
    </source>
</evidence>
<evidence type="ECO:0000256" key="2">
    <source>
        <dbReference type="ARBA" id="ARBA00023002"/>
    </source>
</evidence>
<keyword evidence="8" id="KW-1185">Reference proteome</keyword>
<evidence type="ECO:0000256" key="4">
    <source>
        <dbReference type="RuleBase" id="RU003719"/>
    </source>
</evidence>
<dbReference type="RefSeq" id="WP_211291224.1">
    <property type="nucleotide sequence ID" value="NZ_PTJD01000014.1"/>
</dbReference>
<dbReference type="GO" id="GO:0016618">
    <property type="term" value="F:hydroxypyruvate reductase [NAD(P)H] activity"/>
    <property type="evidence" value="ECO:0007669"/>
    <property type="project" value="TreeGrafter"/>
</dbReference>
<dbReference type="GO" id="GO:0005829">
    <property type="term" value="C:cytosol"/>
    <property type="evidence" value="ECO:0007669"/>
    <property type="project" value="TreeGrafter"/>
</dbReference>
<accession>A0A2S6IE37</accession>
<name>A0A2S6IE37_9ACTN</name>
<dbReference type="Pfam" id="PF00389">
    <property type="entry name" value="2-Hacid_dh"/>
    <property type="match status" value="1"/>
</dbReference>
<comment type="similarity">
    <text evidence="1 4">Belongs to the D-isomer specific 2-hydroxyacid dehydrogenase family.</text>
</comment>
<dbReference type="CDD" id="cd12167">
    <property type="entry name" value="2-Hacid_dh_8"/>
    <property type="match status" value="1"/>
</dbReference>
<dbReference type="GO" id="GO:0051287">
    <property type="term" value="F:NAD binding"/>
    <property type="evidence" value="ECO:0007669"/>
    <property type="project" value="InterPro"/>
</dbReference>
<dbReference type="Gene3D" id="3.40.50.720">
    <property type="entry name" value="NAD(P)-binding Rossmann-like Domain"/>
    <property type="match status" value="2"/>
</dbReference>
<feature type="domain" description="D-isomer specific 2-hydroxyacid dehydrogenase catalytic" evidence="5">
    <location>
        <begin position="41"/>
        <end position="330"/>
    </location>
</feature>